<dbReference type="InterPro" id="IPR029787">
    <property type="entry name" value="Nucleotide_cyclase"/>
</dbReference>
<gene>
    <name evidence="2" type="ORF">BJ968_003608</name>
</gene>
<evidence type="ECO:0000259" key="1">
    <source>
        <dbReference type="PROSITE" id="PS50887"/>
    </source>
</evidence>
<dbReference type="CDD" id="cd01949">
    <property type="entry name" value="GGDEF"/>
    <property type="match status" value="1"/>
</dbReference>
<dbReference type="Proteomes" id="UP000521922">
    <property type="component" value="Unassembled WGS sequence"/>
</dbReference>
<dbReference type="PANTHER" id="PTHR46663">
    <property type="entry name" value="DIGUANYLATE CYCLASE DGCT-RELATED"/>
    <property type="match status" value="1"/>
</dbReference>
<reference evidence="2 3" key="1">
    <citation type="submission" date="2020-07" db="EMBL/GenBank/DDBJ databases">
        <title>Sequencing the genomes of 1000 actinobacteria strains.</title>
        <authorList>
            <person name="Klenk H.-P."/>
        </authorList>
    </citation>
    <scope>NUCLEOTIDE SEQUENCE [LARGE SCALE GENOMIC DNA]</scope>
    <source>
        <strain evidence="2 3">DSM 7487</strain>
    </source>
</reference>
<dbReference type="PANTHER" id="PTHR46663:SF4">
    <property type="entry name" value="DIGUANYLATE CYCLASE DGCT-RELATED"/>
    <property type="match status" value="1"/>
</dbReference>
<dbReference type="AlphaFoldDB" id="A0A7Y9J2H6"/>
<dbReference type="InterPro" id="IPR052163">
    <property type="entry name" value="DGC-Regulatory_Protein"/>
</dbReference>
<dbReference type="EMBL" id="JACCBB010000001">
    <property type="protein sequence ID" value="NYD24068.1"/>
    <property type="molecule type" value="Genomic_DNA"/>
</dbReference>
<dbReference type="InterPro" id="IPR043128">
    <property type="entry name" value="Rev_trsase/Diguanyl_cyclase"/>
</dbReference>
<dbReference type="SMART" id="SM00267">
    <property type="entry name" value="GGDEF"/>
    <property type="match status" value="1"/>
</dbReference>
<keyword evidence="3" id="KW-1185">Reference proteome</keyword>
<proteinExistence type="predicted"/>
<feature type="domain" description="GGDEF" evidence="1">
    <location>
        <begin position="107"/>
        <end position="240"/>
    </location>
</feature>
<dbReference type="Pfam" id="PF00990">
    <property type="entry name" value="GGDEF"/>
    <property type="match status" value="1"/>
</dbReference>
<name>A0A7Y9J2H6_9ACTN</name>
<dbReference type="Gene3D" id="3.30.70.270">
    <property type="match status" value="1"/>
</dbReference>
<comment type="caution">
    <text evidence="2">The sequence shown here is derived from an EMBL/GenBank/DDBJ whole genome shotgun (WGS) entry which is preliminary data.</text>
</comment>
<protein>
    <submittedName>
        <fullName evidence="2">Diguanylate cyclase (GGDEF)-like protein</fullName>
    </submittedName>
</protein>
<dbReference type="RefSeq" id="WP_179754219.1">
    <property type="nucleotide sequence ID" value="NZ_BAAAGN010000030.1"/>
</dbReference>
<dbReference type="PROSITE" id="PS50887">
    <property type="entry name" value="GGDEF"/>
    <property type="match status" value="1"/>
</dbReference>
<evidence type="ECO:0000313" key="2">
    <source>
        <dbReference type="EMBL" id="NYD24068.1"/>
    </source>
</evidence>
<evidence type="ECO:0000313" key="3">
    <source>
        <dbReference type="Proteomes" id="UP000521922"/>
    </source>
</evidence>
<accession>A0A7Y9J2H6</accession>
<dbReference type="NCBIfam" id="TIGR00254">
    <property type="entry name" value="GGDEF"/>
    <property type="match status" value="1"/>
</dbReference>
<organism evidence="2 3">
    <name type="scientific">Kineococcus aurantiacus</name>
    <dbReference type="NCBI Taxonomy" id="37633"/>
    <lineage>
        <taxon>Bacteria</taxon>
        <taxon>Bacillati</taxon>
        <taxon>Actinomycetota</taxon>
        <taxon>Actinomycetes</taxon>
        <taxon>Kineosporiales</taxon>
        <taxon>Kineosporiaceae</taxon>
        <taxon>Kineococcus</taxon>
    </lineage>
</organism>
<dbReference type="SUPFAM" id="SSF55073">
    <property type="entry name" value="Nucleotide cyclase"/>
    <property type="match status" value="1"/>
</dbReference>
<dbReference type="InterPro" id="IPR000160">
    <property type="entry name" value="GGDEF_dom"/>
</dbReference>
<sequence>MTDPSPDGAVHRVLARQLRRLGLDAATVPDPERWQRLLTGVSDVYTEHDRSRYVLERAMRISAEEMTGLHEELRSRALLDGMTGLANRAGLLDGLDRLLERATARGTRVAVCFVDLDGFKAVNDRYGHAAGDELITAAAGRLRTGCRSADLVGRLGGDEFLTATADPGTDAQALAVAGRLVEALSRPFALSAGSVRVGASVGLALATAAGRTGEDLVRAADDAMYAAKAAGKNRVHHVDLDA</sequence>